<organism evidence="2 3">
    <name type="scientific">Austropuccinia psidii MF-1</name>
    <dbReference type="NCBI Taxonomy" id="1389203"/>
    <lineage>
        <taxon>Eukaryota</taxon>
        <taxon>Fungi</taxon>
        <taxon>Dikarya</taxon>
        <taxon>Basidiomycota</taxon>
        <taxon>Pucciniomycotina</taxon>
        <taxon>Pucciniomycetes</taxon>
        <taxon>Pucciniales</taxon>
        <taxon>Sphaerophragmiaceae</taxon>
        <taxon>Austropuccinia</taxon>
    </lineage>
</organism>
<evidence type="ECO:0000313" key="2">
    <source>
        <dbReference type="EMBL" id="MBW0469327.1"/>
    </source>
</evidence>
<evidence type="ECO:0000256" key="1">
    <source>
        <dbReference type="SAM" id="MobiDB-lite"/>
    </source>
</evidence>
<sequence length="156" mass="17318">MPQPLPQTLGNSTEFNELQTSAPENGSAFSDMVSSHELGIEVESMSHESNPDPPVLPESVISAHPPSSQKANFESYEKENTGEPCAPTEDAGQHDLIFISKVEVISKEQFVSKISQTIPRLGNIKRYFKIPDYVRQKISEAMSLLKMDLNRKSITN</sequence>
<dbReference type="AlphaFoldDB" id="A0A9Q3BQ08"/>
<gene>
    <name evidence="2" type="ORF">O181_009042</name>
</gene>
<evidence type="ECO:0000313" key="3">
    <source>
        <dbReference type="Proteomes" id="UP000765509"/>
    </source>
</evidence>
<keyword evidence="3" id="KW-1185">Reference proteome</keyword>
<name>A0A9Q3BQ08_9BASI</name>
<proteinExistence type="predicted"/>
<dbReference type="Proteomes" id="UP000765509">
    <property type="component" value="Unassembled WGS sequence"/>
</dbReference>
<comment type="caution">
    <text evidence="2">The sequence shown here is derived from an EMBL/GenBank/DDBJ whole genome shotgun (WGS) entry which is preliminary data.</text>
</comment>
<protein>
    <submittedName>
        <fullName evidence="2">Uncharacterized protein</fullName>
    </submittedName>
</protein>
<feature type="compositionally biased region" description="Polar residues" evidence="1">
    <location>
        <begin position="1"/>
        <end position="28"/>
    </location>
</feature>
<dbReference type="OrthoDB" id="2518550at2759"/>
<reference evidence="2" key="1">
    <citation type="submission" date="2021-03" db="EMBL/GenBank/DDBJ databases">
        <title>Draft genome sequence of rust myrtle Austropuccinia psidii MF-1, a brazilian biotype.</title>
        <authorList>
            <person name="Quecine M.C."/>
            <person name="Pachon D.M.R."/>
            <person name="Bonatelli M.L."/>
            <person name="Correr F.H."/>
            <person name="Franceschini L.M."/>
            <person name="Leite T.F."/>
            <person name="Margarido G.R.A."/>
            <person name="Almeida C.A."/>
            <person name="Ferrarezi J.A."/>
            <person name="Labate C.A."/>
        </authorList>
    </citation>
    <scope>NUCLEOTIDE SEQUENCE</scope>
    <source>
        <strain evidence="2">MF-1</strain>
    </source>
</reference>
<feature type="region of interest" description="Disordered" evidence="1">
    <location>
        <begin position="1"/>
        <end position="90"/>
    </location>
</feature>
<dbReference type="EMBL" id="AVOT02002150">
    <property type="protein sequence ID" value="MBW0469327.1"/>
    <property type="molecule type" value="Genomic_DNA"/>
</dbReference>
<accession>A0A9Q3BQ08</accession>